<dbReference type="EMBL" id="BARW01020234">
    <property type="protein sequence ID" value="GAI89488.1"/>
    <property type="molecule type" value="Genomic_DNA"/>
</dbReference>
<name>X1S971_9ZZZZ</name>
<protein>
    <submittedName>
        <fullName evidence="1">Uncharacterized protein</fullName>
    </submittedName>
</protein>
<sequence>CWNSPFDEEFTDDLAGWSENDTVEVWLNVEAACTVTVKEFRIYLDNPQEGQVTLA</sequence>
<gene>
    <name evidence="1" type="ORF">S12H4_34222</name>
</gene>
<comment type="caution">
    <text evidence="1">The sequence shown here is derived from an EMBL/GenBank/DDBJ whole genome shotgun (WGS) entry which is preliminary data.</text>
</comment>
<feature type="non-terminal residue" evidence="1">
    <location>
        <position position="1"/>
    </location>
</feature>
<accession>X1S971</accession>
<reference evidence="1" key="1">
    <citation type="journal article" date="2014" name="Front. Microbiol.">
        <title>High frequency of phylogenetically diverse reductive dehalogenase-homologous genes in deep subseafloor sedimentary metagenomes.</title>
        <authorList>
            <person name="Kawai M."/>
            <person name="Futagami T."/>
            <person name="Toyoda A."/>
            <person name="Takaki Y."/>
            <person name="Nishi S."/>
            <person name="Hori S."/>
            <person name="Arai W."/>
            <person name="Tsubouchi T."/>
            <person name="Morono Y."/>
            <person name="Uchiyama I."/>
            <person name="Ito T."/>
            <person name="Fujiyama A."/>
            <person name="Inagaki F."/>
            <person name="Takami H."/>
        </authorList>
    </citation>
    <scope>NUCLEOTIDE SEQUENCE</scope>
    <source>
        <strain evidence="1">Expedition CK06-06</strain>
    </source>
</reference>
<evidence type="ECO:0000313" key="1">
    <source>
        <dbReference type="EMBL" id="GAI89488.1"/>
    </source>
</evidence>
<proteinExistence type="predicted"/>
<organism evidence="1">
    <name type="scientific">marine sediment metagenome</name>
    <dbReference type="NCBI Taxonomy" id="412755"/>
    <lineage>
        <taxon>unclassified sequences</taxon>
        <taxon>metagenomes</taxon>
        <taxon>ecological metagenomes</taxon>
    </lineage>
</organism>
<dbReference type="AlphaFoldDB" id="X1S971"/>